<feature type="compositionally biased region" description="Basic and acidic residues" evidence="1">
    <location>
        <begin position="128"/>
        <end position="141"/>
    </location>
</feature>
<protein>
    <submittedName>
        <fullName evidence="2">Uncharacterized protein</fullName>
    </submittedName>
</protein>
<feature type="non-terminal residue" evidence="2">
    <location>
        <position position="1"/>
    </location>
</feature>
<evidence type="ECO:0000256" key="1">
    <source>
        <dbReference type="SAM" id="MobiDB-lite"/>
    </source>
</evidence>
<gene>
    <name evidence="2" type="ORF">BGW38_004066</name>
</gene>
<keyword evidence="3" id="KW-1185">Reference proteome</keyword>
<dbReference type="EMBL" id="JAABOA010002636">
    <property type="protein sequence ID" value="KAF9579608.1"/>
    <property type="molecule type" value="Genomic_DNA"/>
</dbReference>
<evidence type="ECO:0000313" key="3">
    <source>
        <dbReference type="Proteomes" id="UP000780801"/>
    </source>
</evidence>
<comment type="caution">
    <text evidence="2">The sequence shown here is derived from an EMBL/GenBank/DDBJ whole genome shotgun (WGS) entry which is preliminary data.</text>
</comment>
<feature type="compositionally biased region" description="Acidic residues" evidence="1">
    <location>
        <begin position="114"/>
        <end position="127"/>
    </location>
</feature>
<organism evidence="2 3">
    <name type="scientific">Lunasporangiospora selenospora</name>
    <dbReference type="NCBI Taxonomy" id="979761"/>
    <lineage>
        <taxon>Eukaryota</taxon>
        <taxon>Fungi</taxon>
        <taxon>Fungi incertae sedis</taxon>
        <taxon>Mucoromycota</taxon>
        <taxon>Mortierellomycotina</taxon>
        <taxon>Mortierellomycetes</taxon>
        <taxon>Mortierellales</taxon>
        <taxon>Mortierellaceae</taxon>
        <taxon>Lunasporangiospora</taxon>
    </lineage>
</organism>
<dbReference type="AlphaFoldDB" id="A0A9P6KC98"/>
<accession>A0A9P6KC98</accession>
<feature type="compositionally biased region" description="Polar residues" evidence="1">
    <location>
        <begin position="142"/>
        <end position="151"/>
    </location>
</feature>
<feature type="compositionally biased region" description="Acidic residues" evidence="1">
    <location>
        <begin position="174"/>
        <end position="184"/>
    </location>
</feature>
<proteinExistence type="predicted"/>
<sequence length="277" mass="31152">MSLPPSRLAWAQDKQPGKEHVLLPNFVRKFGFAQKESANRAFLKLINSNNLRQSRRTNLRKLFKESRRNVEEAFWSEYILGITTKITTKQTAAAVQKSGAKQAQRFIDGLDNNEQPEEYVVDPDDNESDKGEKEETVRSSDNDGNGYTTTDFYEPDDLSHLDRLGGQADNGQAADEDSDADGEDNVAKALKCDSEVVFQKTLIMSSPQLTMSSPVHSFMIDCDDKGLATKFTASEWREVCEEWPETMISTEFSKYIEPFADVDTLTGVKEALCARPE</sequence>
<dbReference type="OrthoDB" id="2446749at2759"/>
<dbReference type="Proteomes" id="UP000780801">
    <property type="component" value="Unassembled WGS sequence"/>
</dbReference>
<reference evidence="2" key="1">
    <citation type="journal article" date="2020" name="Fungal Divers.">
        <title>Resolving the Mortierellaceae phylogeny through synthesis of multi-gene phylogenetics and phylogenomics.</title>
        <authorList>
            <person name="Vandepol N."/>
            <person name="Liber J."/>
            <person name="Desiro A."/>
            <person name="Na H."/>
            <person name="Kennedy M."/>
            <person name="Barry K."/>
            <person name="Grigoriev I.V."/>
            <person name="Miller A.N."/>
            <person name="O'Donnell K."/>
            <person name="Stajich J.E."/>
            <person name="Bonito G."/>
        </authorList>
    </citation>
    <scope>NUCLEOTIDE SEQUENCE</scope>
    <source>
        <strain evidence="2">KOD1015</strain>
    </source>
</reference>
<name>A0A9P6KC98_9FUNG</name>
<feature type="region of interest" description="Disordered" evidence="1">
    <location>
        <begin position="109"/>
        <end position="184"/>
    </location>
</feature>
<evidence type="ECO:0000313" key="2">
    <source>
        <dbReference type="EMBL" id="KAF9579608.1"/>
    </source>
</evidence>